<accession>A0AA41WEC6</accession>
<dbReference type="SUPFAM" id="SSF89562">
    <property type="entry name" value="RraA-like"/>
    <property type="match status" value="1"/>
</dbReference>
<feature type="binding site" evidence="5">
    <location>
        <position position="117"/>
    </location>
    <ligand>
        <name>Mg(2+)</name>
        <dbReference type="ChEBI" id="CHEBI:18420"/>
    </ligand>
</feature>
<evidence type="ECO:0000256" key="1">
    <source>
        <dbReference type="ARBA" id="ARBA00001968"/>
    </source>
</evidence>
<sequence length="227" mass="24205">MSVEIGPLPPPLPDELCERYLRLSFATVGHLIEHGFADPEIRAMVEPVKLAGRAITVRIAPPDSTLVHKATELLQFGDVLVIEASGDRRHAPVGGMVALAARQRGALGIVVDGVCTDRSELQELGFPVFARGTSLLTTKLLGTPSGALNLPVSCGGVVVHPGDLVLADENGVLFLRPSEAAALLPEVEARERRTEERRRRLLEGASLADLSGANVALERLLGRPKAR</sequence>
<keyword evidence="7" id="KW-1185">Reference proteome</keyword>
<dbReference type="GO" id="GO:0046872">
    <property type="term" value="F:metal ion binding"/>
    <property type="evidence" value="ECO:0007669"/>
    <property type="project" value="UniProtKB-KW"/>
</dbReference>
<evidence type="ECO:0000313" key="7">
    <source>
        <dbReference type="Proteomes" id="UP001165306"/>
    </source>
</evidence>
<keyword evidence="5" id="KW-0460">Magnesium</keyword>
<dbReference type="PANTHER" id="PTHR33254">
    <property type="entry name" value="4-HYDROXY-4-METHYL-2-OXOGLUTARATE ALDOLASE 3-RELATED"/>
    <property type="match status" value="1"/>
</dbReference>
<evidence type="ECO:0000256" key="3">
    <source>
        <dbReference type="ARBA" id="ARBA00029596"/>
    </source>
</evidence>
<dbReference type="InterPro" id="IPR036704">
    <property type="entry name" value="RraA/RraA-like_sf"/>
</dbReference>
<dbReference type="AlphaFoldDB" id="A0AA41WEC6"/>
<evidence type="ECO:0000256" key="2">
    <source>
        <dbReference type="ARBA" id="ARBA00016549"/>
    </source>
</evidence>
<gene>
    <name evidence="6" type="ORF">NET02_04895</name>
</gene>
<comment type="caution">
    <text evidence="6">The sequence shown here is derived from an EMBL/GenBank/DDBJ whole genome shotgun (WGS) entry which is preliminary data.</text>
</comment>
<evidence type="ECO:0000256" key="5">
    <source>
        <dbReference type="PIRSR" id="PIRSR605493-1"/>
    </source>
</evidence>
<feature type="binding site" evidence="5">
    <location>
        <begin position="94"/>
        <end position="97"/>
    </location>
    <ligand>
        <name>substrate</name>
    </ligand>
</feature>
<dbReference type="InterPro" id="IPR005493">
    <property type="entry name" value="RraA/RraA-like"/>
</dbReference>
<dbReference type="CDD" id="cd16841">
    <property type="entry name" value="RraA_family"/>
    <property type="match status" value="1"/>
</dbReference>
<dbReference type="EMBL" id="JAMSLR010000002">
    <property type="protein sequence ID" value="MCM8748475.1"/>
    <property type="molecule type" value="Genomic_DNA"/>
</dbReference>
<dbReference type="RefSeq" id="WP_284056252.1">
    <property type="nucleotide sequence ID" value="NZ_JAMSLR010000002.1"/>
</dbReference>
<comment type="cofactor">
    <cofactor evidence="5">
        <name>Mg(2+)</name>
        <dbReference type="ChEBI" id="CHEBI:18420"/>
    </cofactor>
</comment>
<proteinExistence type="predicted"/>
<keyword evidence="5" id="KW-0479">Metal-binding</keyword>
<name>A0AA41WEC6_9BACT</name>
<protein>
    <recommendedName>
        <fullName evidence="2">Putative 4-hydroxy-4-methyl-2-oxoglutarate aldolase</fullName>
    </recommendedName>
    <alternativeName>
        <fullName evidence="3">Regulator of ribonuclease activity homolog</fullName>
    </alternativeName>
    <alternativeName>
        <fullName evidence="4">RraA-like protein</fullName>
    </alternativeName>
</protein>
<evidence type="ECO:0000256" key="4">
    <source>
        <dbReference type="ARBA" id="ARBA00030169"/>
    </source>
</evidence>
<dbReference type="Proteomes" id="UP001165306">
    <property type="component" value="Unassembled WGS sequence"/>
</dbReference>
<evidence type="ECO:0000313" key="6">
    <source>
        <dbReference type="EMBL" id="MCM8748475.1"/>
    </source>
</evidence>
<organism evidence="6 7">
    <name type="scientific">Thermalbibacter longus</name>
    <dbReference type="NCBI Taxonomy" id="2951981"/>
    <lineage>
        <taxon>Bacteria</taxon>
        <taxon>Pseudomonadati</taxon>
        <taxon>Thermomicrobiota</taxon>
        <taxon>Thermomicrobia</taxon>
        <taxon>Thermomicrobiales</taxon>
        <taxon>Thermomicrobiaceae</taxon>
        <taxon>Thermalbibacter</taxon>
    </lineage>
</organism>
<dbReference type="Gene3D" id="3.50.30.40">
    <property type="entry name" value="Ribonuclease E inhibitor RraA/RraA-like"/>
    <property type="match status" value="1"/>
</dbReference>
<reference evidence="6" key="1">
    <citation type="submission" date="2022-06" db="EMBL/GenBank/DDBJ databases">
        <title>CFH 74404 Thermomicrobiaceae sp.</title>
        <authorList>
            <person name="Ming H."/>
            <person name="Li W.-J."/>
            <person name="Zhao Z."/>
        </authorList>
    </citation>
    <scope>NUCLEOTIDE SEQUENCE</scope>
    <source>
        <strain evidence="6">CFH 74404</strain>
    </source>
</reference>
<comment type="cofactor">
    <cofactor evidence="1">
        <name>a divalent metal cation</name>
        <dbReference type="ChEBI" id="CHEBI:60240"/>
    </cofactor>
</comment>
<dbReference type="PANTHER" id="PTHR33254:SF4">
    <property type="entry name" value="4-HYDROXY-4-METHYL-2-OXOGLUTARATE ALDOLASE 3-RELATED"/>
    <property type="match status" value="1"/>
</dbReference>
<dbReference type="Pfam" id="PF03737">
    <property type="entry name" value="RraA-like"/>
    <property type="match status" value="1"/>
</dbReference>